<protein>
    <submittedName>
        <fullName evidence="4">Uncharacterized protein</fullName>
    </submittedName>
</protein>
<evidence type="ECO:0000313" key="4">
    <source>
        <dbReference type="EMBL" id="QJW97186.1"/>
    </source>
</evidence>
<keyword evidence="5" id="KW-1185">Reference proteome</keyword>
<accession>A0A6M5YUU6</accession>
<reference evidence="5" key="1">
    <citation type="submission" date="2020-05" db="EMBL/GenBank/DDBJ databases">
        <title>Frigoriglobus tundricola gen. nov., sp. nov., a psychrotolerant cellulolytic planctomycete of the family Gemmataceae with two divergent copies of 16S rRNA gene.</title>
        <authorList>
            <person name="Kulichevskaya I.S."/>
            <person name="Ivanova A.A."/>
            <person name="Naumoff D.G."/>
            <person name="Beletsky A.V."/>
            <person name="Rijpstra W.I.C."/>
            <person name="Sinninghe Damste J.S."/>
            <person name="Mardanov A.V."/>
            <person name="Ravin N.V."/>
            <person name="Dedysh S.N."/>
        </authorList>
    </citation>
    <scope>NUCLEOTIDE SEQUENCE [LARGE SCALE GENOMIC DNA]</scope>
    <source>
        <strain evidence="5">PL17</strain>
    </source>
</reference>
<dbReference type="Gene3D" id="3.30.1490.300">
    <property type="match status" value="1"/>
</dbReference>
<dbReference type="AlphaFoldDB" id="A0A6M5YUU6"/>
<keyword evidence="3" id="KW-0812">Transmembrane</keyword>
<feature type="transmembrane region" description="Helical" evidence="3">
    <location>
        <begin position="244"/>
        <end position="264"/>
    </location>
</feature>
<evidence type="ECO:0000256" key="2">
    <source>
        <dbReference type="SAM" id="MobiDB-lite"/>
    </source>
</evidence>
<dbReference type="RefSeq" id="WP_171472605.1">
    <property type="nucleotide sequence ID" value="NZ_CP053452.2"/>
</dbReference>
<gene>
    <name evidence="4" type="ORF">FTUN_4751</name>
</gene>
<keyword evidence="1" id="KW-0175">Coiled coil</keyword>
<evidence type="ECO:0000256" key="3">
    <source>
        <dbReference type="SAM" id="Phobius"/>
    </source>
</evidence>
<feature type="region of interest" description="Disordered" evidence="2">
    <location>
        <begin position="419"/>
        <end position="454"/>
    </location>
</feature>
<proteinExistence type="predicted"/>
<evidence type="ECO:0000313" key="5">
    <source>
        <dbReference type="Proteomes" id="UP000503447"/>
    </source>
</evidence>
<feature type="compositionally biased region" description="Pro residues" evidence="2">
    <location>
        <begin position="445"/>
        <end position="454"/>
    </location>
</feature>
<sequence length="454" mass="47443">MKELKYPPVGPTEEPQVVRFQAMKEMSEAAEDVVLDYAPLGETGGERRAMAVVVRKDLFNAIQAMSQAAGLKLAGVTPRPYAVAAGLVKAFAAGTLPPPEDRGAAFAALTLGPGGGEFTVVGRGEVTYTLAVPAPVVASETMLVAQIRRNLAVYAGQHAGHPIEALYLAEVGGPWAARLRSALGVPVHAYDPLAGAVPTLSEEYRGRFAGAAGLLAGKAADTLPINFAVPRQPVVAKDPAKQKLVAAALIAFMFLFVGGAFGYVKVTDGEANVARLEQEKTELAEKVEKGKASITRADALDAWAKREVVWLDEIHDLAARMPADDSVRVSSLNAEPIRPDKNGKQDAQARLELKLAAVNTGAANTLASTFGRANVGSNPYYVGTTLTTAPPPPGNSKHSQGWTFVTKVNQRAPGLYAPSPPFVPVRRTGGSAGGSIAAVEKPLDQGPPPSVPGL</sequence>
<keyword evidence="3" id="KW-0472">Membrane</keyword>
<organism evidence="4 5">
    <name type="scientific">Frigoriglobus tundricola</name>
    <dbReference type="NCBI Taxonomy" id="2774151"/>
    <lineage>
        <taxon>Bacteria</taxon>
        <taxon>Pseudomonadati</taxon>
        <taxon>Planctomycetota</taxon>
        <taxon>Planctomycetia</taxon>
        <taxon>Gemmatales</taxon>
        <taxon>Gemmataceae</taxon>
        <taxon>Frigoriglobus</taxon>
    </lineage>
</organism>
<dbReference type="EMBL" id="CP053452">
    <property type="protein sequence ID" value="QJW97186.1"/>
    <property type="molecule type" value="Genomic_DNA"/>
</dbReference>
<dbReference type="Gene3D" id="3.30.420.40">
    <property type="match status" value="2"/>
</dbReference>
<feature type="coiled-coil region" evidence="1">
    <location>
        <begin position="266"/>
        <end position="293"/>
    </location>
</feature>
<evidence type="ECO:0000256" key="1">
    <source>
        <dbReference type="SAM" id="Coils"/>
    </source>
</evidence>
<dbReference type="Proteomes" id="UP000503447">
    <property type="component" value="Chromosome"/>
</dbReference>
<dbReference type="KEGG" id="ftj:FTUN_4751"/>
<name>A0A6M5YUU6_9BACT</name>
<keyword evidence="3" id="KW-1133">Transmembrane helix</keyword>